<feature type="compositionally biased region" description="Polar residues" evidence="1">
    <location>
        <begin position="2198"/>
        <end position="2235"/>
    </location>
</feature>
<feature type="compositionally biased region" description="Low complexity" evidence="1">
    <location>
        <begin position="2236"/>
        <end position="2255"/>
    </location>
</feature>
<dbReference type="PANTHER" id="PTHR24125">
    <property type="entry name" value="ANKYRIN REPEAT AND DEATH DOMAIN-CONTAINING PROTEIN"/>
    <property type="match status" value="1"/>
</dbReference>
<feature type="region of interest" description="Disordered" evidence="1">
    <location>
        <begin position="1701"/>
        <end position="1726"/>
    </location>
</feature>
<feature type="compositionally biased region" description="Low complexity" evidence="1">
    <location>
        <begin position="2182"/>
        <end position="2192"/>
    </location>
</feature>
<reference evidence="2 3" key="1">
    <citation type="submission" date="2024-04" db="EMBL/GenBank/DDBJ databases">
        <title>Tritrichomonas musculus Genome.</title>
        <authorList>
            <person name="Alves-Ferreira E."/>
            <person name="Grigg M."/>
            <person name="Lorenzi H."/>
            <person name="Galac M."/>
        </authorList>
    </citation>
    <scope>NUCLEOTIDE SEQUENCE [LARGE SCALE GENOMIC DNA]</scope>
    <source>
        <strain evidence="2 3">EAF2021</strain>
    </source>
</reference>
<evidence type="ECO:0000256" key="1">
    <source>
        <dbReference type="SAM" id="MobiDB-lite"/>
    </source>
</evidence>
<feature type="region of interest" description="Disordered" evidence="1">
    <location>
        <begin position="2182"/>
        <end position="2324"/>
    </location>
</feature>
<dbReference type="InterPro" id="IPR036770">
    <property type="entry name" value="Ankyrin_rpt-contain_sf"/>
</dbReference>
<keyword evidence="3" id="KW-1185">Reference proteome</keyword>
<dbReference type="Gene3D" id="1.25.40.20">
    <property type="entry name" value="Ankyrin repeat-containing domain"/>
    <property type="match status" value="3"/>
</dbReference>
<dbReference type="Pfam" id="PF12796">
    <property type="entry name" value="Ank_2"/>
    <property type="match status" value="3"/>
</dbReference>
<feature type="compositionally biased region" description="Basic residues" evidence="1">
    <location>
        <begin position="2314"/>
        <end position="2324"/>
    </location>
</feature>
<feature type="compositionally biased region" description="Low complexity" evidence="1">
    <location>
        <begin position="2039"/>
        <end position="2072"/>
    </location>
</feature>
<dbReference type="Proteomes" id="UP001470230">
    <property type="component" value="Unassembled WGS sequence"/>
</dbReference>
<dbReference type="SUPFAM" id="SSF48403">
    <property type="entry name" value="Ankyrin repeat"/>
    <property type="match status" value="3"/>
</dbReference>
<evidence type="ECO:0000313" key="2">
    <source>
        <dbReference type="EMBL" id="KAK8841805.1"/>
    </source>
</evidence>
<comment type="caution">
    <text evidence="2">The sequence shown here is derived from an EMBL/GenBank/DDBJ whole genome shotgun (WGS) entry which is preliminary data.</text>
</comment>
<organism evidence="2 3">
    <name type="scientific">Tritrichomonas musculus</name>
    <dbReference type="NCBI Taxonomy" id="1915356"/>
    <lineage>
        <taxon>Eukaryota</taxon>
        <taxon>Metamonada</taxon>
        <taxon>Parabasalia</taxon>
        <taxon>Tritrichomonadida</taxon>
        <taxon>Tritrichomonadidae</taxon>
        <taxon>Tritrichomonas</taxon>
    </lineage>
</organism>
<accession>A0ABR2H8T7</accession>
<dbReference type="PANTHER" id="PTHR24125:SF5">
    <property type="entry name" value="ANKYRIN REPEAT PROTEIN"/>
    <property type="match status" value="1"/>
</dbReference>
<dbReference type="SMART" id="SM00248">
    <property type="entry name" value="ANK"/>
    <property type="match status" value="12"/>
</dbReference>
<dbReference type="EMBL" id="JAPFFF010000040">
    <property type="protein sequence ID" value="KAK8841805.1"/>
    <property type="molecule type" value="Genomic_DNA"/>
</dbReference>
<gene>
    <name evidence="2" type="ORF">M9Y10_026754</name>
</gene>
<evidence type="ECO:0000313" key="3">
    <source>
        <dbReference type="Proteomes" id="UP001470230"/>
    </source>
</evidence>
<dbReference type="InterPro" id="IPR052457">
    <property type="entry name" value="Ankyrin-DD_containing_protein"/>
</dbReference>
<feature type="region of interest" description="Disordered" evidence="1">
    <location>
        <begin position="2039"/>
        <end position="2074"/>
    </location>
</feature>
<sequence length="2413" mass="278687">MTYFSILLNFPAKKLLEYVKKPDDDSISLLYQKNLINILQKAPKNFTITTKNGIKQFNSDLLKYSSSVISVILKGNADNLNYHLHIQDERNTLEKFEQLYQGKIVIIEKNEFNVFNQIVGILHIDLHKNSIPHAQQFPINFVCDSYKAMIDFDSLIFHIKQDRLFTIKTNKKEYKCNLFGINSSIVINDFIKSNPDQKVYLFDFPDEFDEFQPICDFFNFAKITVTSHNINSIKEIAEELKITPILEEIEHFVNEYDQFSHKLDEQQESIDQINELFELLSNIKTKTVSFVAKEIIDSNWIISEENVKELAAFLIQTIDSNLTLHQYLIELLIQLEKEKSDKNKLDILVPFIAEKLLKSFDKSIQRCSFVYLLNKNCFITKENFEKSLNSKIHFCSLETFRLKQYCNDTNINNNPNILGGPLFNYSFSDSDGYEDEEENVYTIKAYTPVVLWFLPEIIELKELTKPDSIQGYGRSADSFIHSYFNKIDQYKKMRDSGEPDDELTLALRHDDVDKFQSIISSGHFDVKSGIVPYNIYEEFVPNGKTNYLNYAAAYGSIKCFKYLILNHDTINKRTFKYAVYGGNFEIIKIVDQKQKQSDVYEIEDEIDFINHLRNQYLKNHKAEPLFTKKNNFYTNESGVSAFINEVVLTTNSVYSIVPSIIKHQNDLFDWIFEKISINSDLTKESFFDLIKISIVSGNAHSLIEILDKCFYDYTRKFGSKEPLYRELLEYIIKKLCKNGFYLLARTIISVFEAVLPEDKHDLLFPIITYKQPNRFSFRDTIDDPLSLYSVEKRFDKIYLISFGNLSIVKLFIQKLDQDDLENVLAYAINDNNITVIKFFFDEIVKTNILKITEKNANLFITYSLFQKTDDLFEYLMEQIKLYNPPILENMSWPISFVKNASNANNIKAVKFLTEKVLKEKPEEDFSVPFLNVAKLNSVELCKFFIDKKVNISFEYVIEYASRIGNINKEIFSIISDIMPPNLLNKFLDKFAIYATEWCNLEIVETILNIAPDIEIDIYAAIDSRDPRIISLLRKYNENPDYVNSRTPEGTPLTTAVENNDVEVVKALLTFPGIDVNLYDKYKRTPLIIAAHSCNYEIFNTILDFVGDDIQNQQWQLDIIAQKIATLIKSSKWEANSNISKIFDRFLKIKFIDKSLFENFFLEACEKNNIEIVKKLLEYDAVDVNTYYEDTGDTGLIFSLLNGNLEIAEILIKHPKTDINFMNNESMTPLVIAVFKKLTTIIELLLDNEKFDKKASLFNHAFLNSENEITKILLESKYMDINDQTYTNLYQPHEIDTNGTLLNKAVDDNNIKMINLIINHPDFDKDKSDLYKAIFDNLKKNKDVPIFELLMKLADIDVINKHKINRKGILSYMTDDKFEINNISDSNNDNDILSKLFNTPGLVFEKDDINDAFENIFSNFLDPFNRTHYFGISHLRKLVDYDRKNNNYIDLNRISFEGRSYFTSIKKETIESNIFDFLLEIGADPNIPDGYGIYPLQYEFYSDFNQYILQLINSNKIDFSKRIPDLDSSLSAFYSIDMNLAKKKTKKYTTYLHLAARNGDREILKTFLDRKLIDVNVKDDFGNTPLITACIHNKGDNVELLFKMDDLDYLHKNKEGKDALHILDPSLPENDESLMNKNNYLMKLLIYMNTSKPRSSMEDLREFMMNNVKQEKNKNRWFGSNSDKCMDLASHWKSTKSNSLINSVTTNNDKQSNDTNVPWKYTQPKNSTDLKNLTNPWEYTHSINLINPTTPWKHIRLNNSTSPNNITQLNNSNDPWKGMQSNISTSANNIMQSNISNDPWKGMQANNSTNTNNIMQSNISNDPWKINQSNISTSANNIAQSNNSNDPWKGMQANNSTNTNNIMQSNISNDPWKRNKSNISTNTNNIMQSNISTNTNNIMQSNISNDPWKRNQSNISTNTNNIMQSNISNDPWKRNQSNISTSANNIAQSNNSNDPWKGMQANNSTNTNNIMQSNNFNDPWKGMQVNISTNTNNIVQSNISNDPWKRNQSNISTNTNNIMQSNISNDTWKRNQSNISTNTNNIMQSNNSNDPWKRNQSNISTNTNNITQSNNSNDPWKGMQSNISTNTNNIMQSNISNDPWKRNQSNISTSANNIAQSNNSNDPWKGMQANNSTNTNNIMQSNNFNDPWKGMQVNISTNTNNIVQSNNSNDPWKGMQVNISTNTNNIMQSNNSNDPWKGMQSNNSTNTNNILQANNSNDPCKSAQPNNSTITYNATQSNSSAHSNNSSDSNISENLSAAQLNKSNSAKQPSRSTNDEPISSKRYKHHKSSNKNSSGKKHEDEYNDFSDDETNSKSISKRTKKHAGQRRNHYALYYYPNGMIQQQMNPSFQYYPNDIVQPQWIQYPNNYQGENPQLQINKFLINDNTIQTQFNQQMEQVKTIFSPSNNHKTKKKTF</sequence>
<dbReference type="InterPro" id="IPR002110">
    <property type="entry name" value="Ankyrin_rpt"/>
</dbReference>
<proteinExistence type="predicted"/>
<name>A0ABR2H8T7_9EUKA</name>
<feature type="compositionally biased region" description="Polar residues" evidence="1">
    <location>
        <begin position="2256"/>
        <end position="2276"/>
    </location>
</feature>
<protein>
    <recommendedName>
        <fullName evidence="4">DUF3447 domain-containing protein</fullName>
    </recommendedName>
</protein>
<feature type="compositionally biased region" description="Polar residues" evidence="1">
    <location>
        <begin position="1701"/>
        <end position="1715"/>
    </location>
</feature>
<evidence type="ECO:0008006" key="4">
    <source>
        <dbReference type="Google" id="ProtNLM"/>
    </source>
</evidence>